<organism evidence="6 7">
    <name type="scientific">Achromobacter anxifer</name>
    <dbReference type="NCBI Taxonomy" id="1287737"/>
    <lineage>
        <taxon>Bacteria</taxon>
        <taxon>Pseudomonadati</taxon>
        <taxon>Pseudomonadota</taxon>
        <taxon>Betaproteobacteria</taxon>
        <taxon>Burkholderiales</taxon>
        <taxon>Alcaligenaceae</taxon>
        <taxon>Achromobacter</taxon>
    </lineage>
</organism>
<keyword evidence="4" id="KW-0456">Lyase</keyword>
<dbReference type="PANTHER" id="PTHR33337">
    <property type="entry name" value="GFA DOMAIN-CONTAINING PROTEIN"/>
    <property type="match status" value="1"/>
</dbReference>
<comment type="similarity">
    <text evidence="1">Belongs to the Gfa family.</text>
</comment>
<evidence type="ECO:0000256" key="3">
    <source>
        <dbReference type="ARBA" id="ARBA00022833"/>
    </source>
</evidence>
<accession>A0A6S7ETG5</accession>
<protein>
    <recommendedName>
        <fullName evidence="5">CENP-V/GFA domain-containing protein</fullName>
    </recommendedName>
</protein>
<evidence type="ECO:0000313" key="6">
    <source>
        <dbReference type="EMBL" id="CAB3926873.1"/>
    </source>
</evidence>
<dbReference type="RefSeq" id="WP_175211201.1">
    <property type="nucleotide sequence ID" value="NZ_CADILG010000081.1"/>
</dbReference>
<keyword evidence="2" id="KW-0479">Metal-binding</keyword>
<name>A0A6S7ETG5_9BURK</name>
<dbReference type="Pfam" id="PF04828">
    <property type="entry name" value="GFA"/>
    <property type="match status" value="1"/>
</dbReference>
<evidence type="ECO:0000313" key="7">
    <source>
        <dbReference type="Proteomes" id="UP000494117"/>
    </source>
</evidence>
<sequence>MTETLIEGGCDCGAVRYRLASPPMFVHCCHCTVCQRHSGTAFAMNAVIESDRVRRLQGELRRHPDDKNANDGETVVVVRCALCSGLLWSHHPAYGETVSLVYAGTLDRAADFPPGAHCFVRSKHPWVGIPDYVPAADEFYDMDACWPEAAKQRLEAALALGERKPWEPKG</sequence>
<dbReference type="PANTHER" id="PTHR33337:SF33">
    <property type="entry name" value="CENP-V_GFA DOMAIN-CONTAINING PROTEIN"/>
    <property type="match status" value="1"/>
</dbReference>
<dbReference type="Gene3D" id="3.90.1590.10">
    <property type="entry name" value="glutathione-dependent formaldehyde- activating enzyme (gfa)"/>
    <property type="match status" value="1"/>
</dbReference>
<dbReference type="InterPro" id="IPR006913">
    <property type="entry name" value="CENP-V/GFA"/>
</dbReference>
<feature type="domain" description="CENP-V/GFA" evidence="5">
    <location>
        <begin position="6"/>
        <end position="141"/>
    </location>
</feature>
<gene>
    <name evidence="6" type="ORF">LMG26858_05935</name>
</gene>
<dbReference type="InterPro" id="IPR011057">
    <property type="entry name" value="Mss4-like_sf"/>
</dbReference>
<evidence type="ECO:0000256" key="2">
    <source>
        <dbReference type="ARBA" id="ARBA00022723"/>
    </source>
</evidence>
<evidence type="ECO:0000259" key="5">
    <source>
        <dbReference type="PROSITE" id="PS51891"/>
    </source>
</evidence>
<dbReference type="PROSITE" id="PS51891">
    <property type="entry name" value="CENP_V_GFA"/>
    <property type="match status" value="1"/>
</dbReference>
<dbReference type="GO" id="GO:0016846">
    <property type="term" value="F:carbon-sulfur lyase activity"/>
    <property type="evidence" value="ECO:0007669"/>
    <property type="project" value="InterPro"/>
</dbReference>
<dbReference type="AlphaFoldDB" id="A0A6S7ETG5"/>
<dbReference type="Proteomes" id="UP000494117">
    <property type="component" value="Unassembled WGS sequence"/>
</dbReference>
<evidence type="ECO:0000256" key="1">
    <source>
        <dbReference type="ARBA" id="ARBA00005495"/>
    </source>
</evidence>
<reference evidence="6 7" key="1">
    <citation type="submission" date="2020-04" db="EMBL/GenBank/DDBJ databases">
        <authorList>
            <person name="De Canck E."/>
        </authorList>
    </citation>
    <scope>NUCLEOTIDE SEQUENCE [LARGE SCALE GENOMIC DNA]</scope>
    <source>
        <strain evidence="6 7">LMG 26858</strain>
    </source>
</reference>
<dbReference type="GO" id="GO:0046872">
    <property type="term" value="F:metal ion binding"/>
    <property type="evidence" value="ECO:0007669"/>
    <property type="project" value="UniProtKB-KW"/>
</dbReference>
<keyword evidence="3" id="KW-0862">Zinc</keyword>
<dbReference type="EMBL" id="CADILG010000081">
    <property type="protein sequence ID" value="CAB3926873.1"/>
    <property type="molecule type" value="Genomic_DNA"/>
</dbReference>
<dbReference type="SUPFAM" id="SSF51316">
    <property type="entry name" value="Mss4-like"/>
    <property type="match status" value="1"/>
</dbReference>
<keyword evidence="7" id="KW-1185">Reference proteome</keyword>
<proteinExistence type="inferred from homology"/>
<evidence type="ECO:0000256" key="4">
    <source>
        <dbReference type="ARBA" id="ARBA00023239"/>
    </source>
</evidence>